<proteinExistence type="predicted"/>
<feature type="transmembrane region" description="Helical" evidence="2">
    <location>
        <begin position="162"/>
        <end position="181"/>
    </location>
</feature>
<dbReference type="Proteomes" id="UP000535890">
    <property type="component" value="Unassembled WGS sequence"/>
</dbReference>
<evidence type="ECO:0000256" key="2">
    <source>
        <dbReference type="SAM" id="Phobius"/>
    </source>
</evidence>
<feature type="transmembrane region" description="Helical" evidence="2">
    <location>
        <begin position="71"/>
        <end position="90"/>
    </location>
</feature>
<evidence type="ECO:0000313" key="4">
    <source>
        <dbReference type="EMBL" id="NYD37886.1"/>
    </source>
</evidence>
<evidence type="ECO:0000259" key="3">
    <source>
        <dbReference type="Pfam" id="PF01757"/>
    </source>
</evidence>
<organism evidence="4 5">
    <name type="scientific">Actinomycetospora corticicola</name>
    <dbReference type="NCBI Taxonomy" id="663602"/>
    <lineage>
        <taxon>Bacteria</taxon>
        <taxon>Bacillati</taxon>
        <taxon>Actinomycetota</taxon>
        <taxon>Actinomycetes</taxon>
        <taxon>Pseudonocardiales</taxon>
        <taxon>Pseudonocardiaceae</taxon>
        <taxon>Actinomycetospora</taxon>
    </lineage>
</organism>
<dbReference type="GO" id="GO:0016747">
    <property type="term" value="F:acyltransferase activity, transferring groups other than amino-acyl groups"/>
    <property type="evidence" value="ECO:0007669"/>
    <property type="project" value="InterPro"/>
</dbReference>
<dbReference type="Pfam" id="PF01757">
    <property type="entry name" value="Acyl_transf_3"/>
    <property type="match status" value="1"/>
</dbReference>
<name>A0A7Y9DYN5_9PSEU</name>
<feature type="transmembrane region" description="Helical" evidence="2">
    <location>
        <begin position="279"/>
        <end position="301"/>
    </location>
</feature>
<feature type="transmembrane region" description="Helical" evidence="2">
    <location>
        <begin position="111"/>
        <end position="130"/>
    </location>
</feature>
<protein>
    <submittedName>
        <fullName evidence="4">Peptidoglycan/LPS O-acetylase OafA/YrhL</fullName>
    </submittedName>
</protein>
<feature type="transmembrane region" description="Helical" evidence="2">
    <location>
        <begin position="313"/>
        <end position="335"/>
    </location>
</feature>
<feature type="domain" description="Acyltransferase 3" evidence="3">
    <location>
        <begin position="34"/>
        <end position="364"/>
    </location>
</feature>
<feature type="transmembrane region" description="Helical" evidence="2">
    <location>
        <begin position="188"/>
        <end position="207"/>
    </location>
</feature>
<keyword evidence="5" id="KW-1185">Reference proteome</keyword>
<reference evidence="4 5" key="1">
    <citation type="submission" date="2020-07" db="EMBL/GenBank/DDBJ databases">
        <title>Sequencing the genomes of 1000 actinobacteria strains.</title>
        <authorList>
            <person name="Klenk H.-P."/>
        </authorList>
    </citation>
    <scope>NUCLEOTIDE SEQUENCE [LARGE SCALE GENOMIC DNA]</scope>
    <source>
        <strain evidence="4 5">DSM 45772</strain>
    </source>
</reference>
<dbReference type="AlphaFoldDB" id="A0A7Y9DYN5"/>
<keyword evidence="2" id="KW-0812">Transmembrane</keyword>
<keyword evidence="2" id="KW-0472">Membrane</keyword>
<accession>A0A7Y9DYN5</accession>
<evidence type="ECO:0000313" key="5">
    <source>
        <dbReference type="Proteomes" id="UP000535890"/>
    </source>
</evidence>
<evidence type="ECO:0000256" key="1">
    <source>
        <dbReference type="SAM" id="MobiDB-lite"/>
    </source>
</evidence>
<dbReference type="RefSeq" id="WP_343054262.1">
    <property type="nucleotide sequence ID" value="NZ_BAABHP010000024.1"/>
</dbReference>
<dbReference type="EMBL" id="JACCBN010000001">
    <property type="protein sequence ID" value="NYD37886.1"/>
    <property type="molecule type" value="Genomic_DNA"/>
</dbReference>
<feature type="transmembrane region" description="Helical" evidence="2">
    <location>
        <begin position="37"/>
        <end position="59"/>
    </location>
</feature>
<comment type="caution">
    <text evidence="4">The sequence shown here is derived from an EMBL/GenBank/DDBJ whole genome shotgun (WGS) entry which is preliminary data.</text>
</comment>
<keyword evidence="2" id="KW-1133">Transmembrane helix</keyword>
<feature type="compositionally biased region" description="Polar residues" evidence="1">
    <location>
        <begin position="1"/>
        <end position="10"/>
    </location>
</feature>
<feature type="transmembrane region" description="Helical" evidence="2">
    <location>
        <begin position="219"/>
        <end position="241"/>
    </location>
</feature>
<sequence length="396" mass="43812">MTDIVQQPASPATHVPSTAGAPKKTPGGSSRRVSWDVLRCGFVLLVMLYHSTFIGPLVYHDILPKNYTFPHQVGASLLLVLSAYFVAATVRRGGARRGGTARWWWGKLARLLPAFFVATVNAWLFLRYLAPDGWYLPGKRDLLANLVMLWHWDPSWGFVDGSYWTIPLQLMAFCLAAVMWRGPLGRGVGLRVVLWLAVLVPAAQWYYRATLPVGTMYGYVVDGLGIFRWHLFVAGVAVWMYSTGRLRLPHFLALEIAAIGEHALQTSALDPTTGWDTDWTAVVLIGCGIVAMTLAAVGPDWGDRLPDRVNRAVTWLAGISYGVFLTHQTVGYVVMRRAQQLGVGPTLQTGLMIVTGVLCGWLLTKSVERPVHRRLMAWWDAGPGRYGRVGPSDTRS</sequence>
<dbReference type="InterPro" id="IPR002656">
    <property type="entry name" value="Acyl_transf_3_dom"/>
</dbReference>
<gene>
    <name evidence="4" type="ORF">BJ983_003988</name>
</gene>
<feature type="transmembrane region" description="Helical" evidence="2">
    <location>
        <begin position="347"/>
        <end position="364"/>
    </location>
</feature>
<feature type="region of interest" description="Disordered" evidence="1">
    <location>
        <begin position="1"/>
        <end position="31"/>
    </location>
</feature>